<dbReference type="OrthoDB" id="6776808at2759"/>
<dbReference type="InParanoid" id="A0A6J2YWJ3"/>
<keyword evidence="1" id="KW-0732">Signal</keyword>
<sequence length="325" mass="36626">MFMFIFHIRMAKPLVLLSILLVSVSAGLSGSEKISLEDIERDLSTSDKTSVTSQVTEKSSTIQSPTKFGFVPARTAASYAATSPKTQYYQTSYPAKPSFNPAIIQQQYSAPQQQQYSTAYATPSTSDYAQQYYDAQQYLAQLTQAYAQTDGKSQSNVVYQQSVPQYEQYPAVQYISDNSVTQSQSDGHQQYSAGPQYYYVQQYQAPSTEVQTVVDPKAPVQYVTYVPSNTHNSIPVEPKYQQAYAVTYETPPPVKQTTVKYVSTKQYSRPKTVQYVQAAPSSGYYNQEEVVIKREPKSLLDSYVPSILQLQYLKRHQGSKYSNKY</sequence>
<evidence type="ECO:0000256" key="1">
    <source>
        <dbReference type="SAM" id="SignalP"/>
    </source>
</evidence>
<dbReference type="KEGG" id="soy:115891325"/>
<feature type="signal peptide" evidence="1">
    <location>
        <begin position="1"/>
        <end position="26"/>
    </location>
</feature>
<dbReference type="RefSeq" id="XP_030767629.1">
    <property type="nucleotide sequence ID" value="XM_030911769.1"/>
</dbReference>
<feature type="chain" id="PRO_5027117174" evidence="1">
    <location>
        <begin position="27"/>
        <end position="325"/>
    </location>
</feature>
<dbReference type="AlphaFoldDB" id="A0A6J2YWJ3"/>
<protein>
    <submittedName>
        <fullName evidence="3">Uncharacterized protein LOC115891325</fullName>
    </submittedName>
</protein>
<evidence type="ECO:0000313" key="3">
    <source>
        <dbReference type="RefSeq" id="XP_030767629.1"/>
    </source>
</evidence>
<organism evidence="2 3">
    <name type="scientific">Sitophilus oryzae</name>
    <name type="common">Rice weevil</name>
    <name type="synonym">Curculio oryzae</name>
    <dbReference type="NCBI Taxonomy" id="7048"/>
    <lineage>
        <taxon>Eukaryota</taxon>
        <taxon>Metazoa</taxon>
        <taxon>Ecdysozoa</taxon>
        <taxon>Arthropoda</taxon>
        <taxon>Hexapoda</taxon>
        <taxon>Insecta</taxon>
        <taxon>Pterygota</taxon>
        <taxon>Neoptera</taxon>
        <taxon>Endopterygota</taxon>
        <taxon>Coleoptera</taxon>
        <taxon>Polyphaga</taxon>
        <taxon>Cucujiformia</taxon>
        <taxon>Curculionidae</taxon>
        <taxon>Dryophthorinae</taxon>
        <taxon>Sitophilus</taxon>
    </lineage>
</organism>
<accession>A0A6J2YWJ3</accession>
<proteinExistence type="predicted"/>
<reference evidence="3" key="1">
    <citation type="submission" date="2025-08" db="UniProtKB">
        <authorList>
            <consortium name="RefSeq"/>
        </authorList>
    </citation>
    <scope>IDENTIFICATION</scope>
    <source>
        <tissue evidence="3">Gonads</tissue>
    </source>
</reference>
<keyword evidence="2" id="KW-1185">Reference proteome</keyword>
<evidence type="ECO:0000313" key="2">
    <source>
        <dbReference type="Proteomes" id="UP000504635"/>
    </source>
</evidence>
<dbReference type="Proteomes" id="UP000504635">
    <property type="component" value="Unplaced"/>
</dbReference>
<gene>
    <name evidence="3" type="primary">LOC115891325</name>
</gene>
<dbReference type="GeneID" id="115891325"/>
<name>A0A6J2YWJ3_SITOR</name>